<gene>
    <name evidence="7" type="ORF">A1O9_00702</name>
</gene>
<dbReference type="Gene3D" id="1.10.3730.20">
    <property type="match status" value="1"/>
</dbReference>
<comment type="similarity">
    <text evidence="2">Belongs to the TMEM234 family.</text>
</comment>
<dbReference type="EMBL" id="AMGV01000001">
    <property type="protein sequence ID" value="KEF62729.1"/>
    <property type="molecule type" value="Genomic_DNA"/>
</dbReference>
<dbReference type="VEuPathDB" id="FungiDB:A1O9_00702"/>
<dbReference type="GeneID" id="25275653"/>
<comment type="caution">
    <text evidence="7">The sequence shown here is derived from an EMBL/GenBank/DDBJ whole genome shotgun (WGS) entry which is preliminary data.</text>
</comment>
<dbReference type="OrthoDB" id="43458at2759"/>
<evidence type="ECO:0000256" key="1">
    <source>
        <dbReference type="ARBA" id="ARBA00004477"/>
    </source>
</evidence>
<evidence type="ECO:0000313" key="7">
    <source>
        <dbReference type="EMBL" id="KEF62729.1"/>
    </source>
</evidence>
<protein>
    <recommendedName>
        <fullName evidence="9">Integral membrane protein</fullName>
    </recommendedName>
</protein>
<keyword evidence="8" id="KW-1185">Reference proteome</keyword>
<dbReference type="SUPFAM" id="SSF103481">
    <property type="entry name" value="Multidrug resistance efflux transporter EmrE"/>
    <property type="match status" value="1"/>
</dbReference>
<dbReference type="GO" id="GO:0016020">
    <property type="term" value="C:membrane"/>
    <property type="evidence" value="ECO:0007669"/>
    <property type="project" value="UniProtKB-SubCell"/>
</dbReference>
<evidence type="ECO:0000256" key="5">
    <source>
        <dbReference type="ARBA" id="ARBA00023136"/>
    </source>
</evidence>
<comment type="subcellular location">
    <subcellularLocation>
        <location evidence="1">Endoplasmic reticulum membrane</location>
        <topology evidence="1">Multi-pass membrane protein</topology>
    </subcellularLocation>
</comment>
<evidence type="ECO:0000256" key="3">
    <source>
        <dbReference type="ARBA" id="ARBA00022692"/>
    </source>
</evidence>
<evidence type="ECO:0000256" key="2">
    <source>
        <dbReference type="ARBA" id="ARBA00005977"/>
    </source>
</evidence>
<dbReference type="RefSeq" id="XP_013265319.1">
    <property type="nucleotide sequence ID" value="XM_013409865.1"/>
</dbReference>
<dbReference type="InterPro" id="IPR037185">
    <property type="entry name" value="EmrE-like"/>
</dbReference>
<feature type="transmembrane region" description="Helical" evidence="6">
    <location>
        <begin position="141"/>
        <end position="159"/>
    </location>
</feature>
<dbReference type="Pfam" id="PF10639">
    <property type="entry name" value="TMEM234"/>
    <property type="match status" value="1"/>
</dbReference>
<sequence>MSTSPSPASPPPTDLPPTPSPSPFNYILSFLLVGICWGFTTPFIRKAAVNYKAPSHASITDPSRPWLSRQVAKAFYTVLGLLRSPGYAVPLLLNLTGSIWFFLLVGQAELSLTVPITNSLAFLFTVLGEWFAEGKMITRDTWVGMTFVCGGIALCVYSKL</sequence>
<name>A0A072PRL3_9EURO</name>
<proteinExistence type="inferred from homology"/>
<dbReference type="PANTHER" id="PTHR28668:SF1">
    <property type="entry name" value="TRANSMEMBRANE PROTEIN 234"/>
    <property type="match status" value="1"/>
</dbReference>
<keyword evidence="4 6" id="KW-1133">Transmembrane helix</keyword>
<dbReference type="AlphaFoldDB" id="A0A072PRL3"/>
<organism evidence="7 8">
    <name type="scientific">Exophiala aquamarina CBS 119918</name>
    <dbReference type="NCBI Taxonomy" id="1182545"/>
    <lineage>
        <taxon>Eukaryota</taxon>
        <taxon>Fungi</taxon>
        <taxon>Dikarya</taxon>
        <taxon>Ascomycota</taxon>
        <taxon>Pezizomycotina</taxon>
        <taxon>Eurotiomycetes</taxon>
        <taxon>Chaetothyriomycetidae</taxon>
        <taxon>Chaetothyriales</taxon>
        <taxon>Herpotrichiellaceae</taxon>
        <taxon>Exophiala</taxon>
    </lineage>
</organism>
<evidence type="ECO:0008006" key="9">
    <source>
        <dbReference type="Google" id="ProtNLM"/>
    </source>
</evidence>
<dbReference type="PANTHER" id="PTHR28668">
    <property type="entry name" value="TRANSMEMBRANE PROTEIN 234"/>
    <property type="match status" value="1"/>
</dbReference>
<evidence type="ECO:0000256" key="6">
    <source>
        <dbReference type="SAM" id="Phobius"/>
    </source>
</evidence>
<feature type="transmembrane region" description="Helical" evidence="6">
    <location>
        <begin position="24"/>
        <end position="44"/>
    </location>
</feature>
<dbReference type="Proteomes" id="UP000027920">
    <property type="component" value="Unassembled WGS sequence"/>
</dbReference>
<dbReference type="InterPro" id="IPR018908">
    <property type="entry name" value="TMEM234"/>
</dbReference>
<reference evidence="7 8" key="1">
    <citation type="submission" date="2013-03" db="EMBL/GenBank/DDBJ databases">
        <title>The Genome Sequence of Exophiala aquamarina CBS 119918.</title>
        <authorList>
            <consortium name="The Broad Institute Genomics Platform"/>
            <person name="Cuomo C."/>
            <person name="de Hoog S."/>
            <person name="Gorbushina A."/>
            <person name="Walker B."/>
            <person name="Young S.K."/>
            <person name="Zeng Q."/>
            <person name="Gargeya S."/>
            <person name="Fitzgerald M."/>
            <person name="Haas B."/>
            <person name="Abouelleil A."/>
            <person name="Allen A.W."/>
            <person name="Alvarado L."/>
            <person name="Arachchi H.M."/>
            <person name="Berlin A.M."/>
            <person name="Chapman S.B."/>
            <person name="Gainer-Dewar J."/>
            <person name="Goldberg J."/>
            <person name="Griggs A."/>
            <person name="Gujja S."/>
            <person name="Hansen M."/>
            <person name="Howarth C."/>
            <person name="Imamovic A."/>
            <person name="Ireland A."/>
            <person name="Larimer J."/>
            <person name="McCowan C."/>
            <person name="Murphy C."/>
            <person name="Pearson M."/>
            <person name="Poon T.W."/>
            <person name="Priest M."/>
            <person name="Roberts A."/>
            <person name="Saif S."/>
            <person name="Shea T."/>
            <person name="Sisk P."/>
            <person name="Sykes S."/>
            <person name="Wortman J."/>
            <person name="Nusbaum C."/>
            <person name="Birren B."/>
        </authorList>
    </citation>
    <scope>NUCLEOTIDE SEQUENCE [LARGE SCALE GENOMIC DNA]</scope>
    <source>
        <strain evidence="7 8">CBS 119918</strain>
    </source>
</reference>
<accession>A0A072PRL3</accession>
<evidence type="ECO:0000313" key="8">
    <source>
        <dbReference type="Proteomes" id="UP000027920"/>
    </source>
</evidence>
<dbReference type="HOGENOM" id="CLU_108086_2_0_1"/>
<keyword evidence="3 6" id="KW-0812">Transmembrane</keyword>
<evidence type="ECO:0000256" key="4">
    <source>
        <dbReference type="ARBA" id="ARBA00022989"/>
    </source>
</evidence>
<keyword evidence="5 6" id="KW-0472">Membrane</keyword>
<feature type="transmembrane region" description="Helical" evidence="6">
    <location>
        <begin position="87"/>
        <end position="106"/>
    </location>
</feature>